<evidence type="ECO:0000313" key="1">
    <source>
        <dbReference type="Proteomes" id="UP000887579"/>
    </source>
</evidence>
<reference evidence="2" key="1">
    <citation type="submission" date="2022-11" db="UniProtKB">
        <authorList>
            <consortium name="WormBaseParasite"/>
        </authorList>
    </citation>
    <scope>IDENTIFICATION</scope>
</reference>
<dbReference type="Proteomes" id="UP000887579">
    <property type="component" value="Unplaced"/>
</dbReference>
<evidence type="ECO:0000313" key="2">
    <source>
        <dbReference type="WBParaSite" id="ES5_v2.g13586.t1"/>
    </source>
</evidence>
<dbReference type="WBParaSite" id="ES5_v2.g13586.t1">
    <property type="protein sequence ID" value="ES5_v2.g13586.t1"/>
    <property type="gene ID" value="ES5_v2.g13586"/>
</dbReference>
<name>A0AC34F9P2_9BILA</name>
<organism evidence="1 2">
    <name type="scientific">Panagrolaimus sp. ES5</name>
    <dbReference type="NCBI Taxonomy" id="591445"/>
    <lineage>
        <taxon>Eukaryota</taxon>
        <taxon>Metazoa</taxon>
        <taxon>Ecdysozoa</taxon>
        <taxon>Nematoda</taxon>
        <taxon>Chromadorea</taxon>
        <taxon>Rhabditida</taxon>
        <taxon>Tylenchina</taxon>
        <taxon>Panagrolaimomorpha</taxon>
        <taxon>Panagrolaimoidea</taxon>
        <taxon>Panagrolaimidae</taxon>
        <taxon>Panagrolaimus</taxon>
    </lineage>
</organism>
<proteinExistence type="predicted"/>
<protein>
    <submittedName>
        <fullName evidence="2">Uncharacterized protein</fullName>
    </submittedName>
</protein>
<accession>A0AC34F9P2</accession>
<sequence>MDDDKLPLVNEAQIPLQPRSNPCLKFCKNSCIVVSLFFAGVFLACATVSFTYALTPTGQSAPKNMLDDRCYAIISIIFPRIIQEKPSDGIFEGIADRINDQIIYEKLQYHKHIRDEYYKVDPLTIMKILYGVLTVVFVIRCCCCCIFRNDKNDSFAFWFFIVYYFTLLSILAFLILMTLPLLDKNNPKSCDKQFWGY</sequence>